<sequence>MLFFGHRFIESEKFYHVFDIDTIIQTPPSSTIYLEFDEKNLDIINYLKDNKIDFAPKVKNITELMYASALGASYIPVEQKLAKTAQKIAESYLFDAKILVHVEDEDDIEEMALLGIDGVIFAEAIIKIP</sequence>
<dbReference type="eggNOG" id="ENOG5031ASX">
    <property type="taxonomic scope" value="Bacteria"/>
</dbReference>
<dbReference type="OrthoDB" id="5339711at2"/>
<dbReference type="HOGENOM" id="CLU_124385_1_0_7"/>
<proteinExistence type="predicted"/>
<dbReference type="RefSeq" id="WP_013326152.1">
    <property type="nucleotide sequence ID" value="NC_014506.1"/>
</dbReference>
<keyword evidence="2" id="KW-1185">Reference proteome</keyword>
<dbReference type="Proteomes" id="UP000007803">
    <property type="component" value="Chromosome"/>
</dbReference>
<reference evidence="2" key="1">
    <citation type="journal article" date="2010" name="Stand. Genomic Sci.">
        <title>Complete genome sequence of Sulfurimonas autotrophica type strain (OK10).</title>
        <authorList>
            <person name="Sikorski J."/>
            <person name="Munk C."/>
            <person name="Lapidus A."/>
            <person name="Djao O."/>
            <person name="Lucas S."/>
            <person name="Glavina Del Rio T."/>
            <person name="Nolan M."/>
            <person name="Tice H."/>
            <person name="Han C."/>
            <person name="Cheng J."/>
            <person name="Tapia R."/>
            <person name="Goodwin L."/>
            <person name="Pitluck S."/>
            <person name="Liolios K."/>
            <person name="Ivanova N."/>
            <person name="Mavromatis K."/>
            <person name="Mikhailova N."/>
            <person name="Pati A."/>
            <person name="Sims D."/>
            <person name="Meincke L."/>
            <person name="Brettin T."/>
            <person name="Detter J."/>
            <person name="Chen A."/>
            <person name="Palaniappan K."/>
            <person name="Land M."/>
            <person name="Hauser L."/>
            <person name="Chang Y."/>
            <person name="Jeffries C."/>
            <person name="Rohde M."/>
            <person name="Lang E."/>
            <person name="Spring S."/>
            <person name="Goker M."/>
            <person name="Woyke T."/>
            <person name="Bristow J."/>
            <person name="Eisen J."/>
            <person name="Markowitz V."/>
            <person name="Hugenholtz P."/>
            <person name="Kyrpides N."/>
            <person name="Klenk H."/>
        </authorList>
    </citation>
    <scope>NUCLEOTIDE SEQUENCE [LARGE SCALE GENOMIC DNA]</scope>
    <source>
        <strain evidence="2">ATCC BAA-671 / DSM 16294 / JCM 11897 / OK10</strain>
    </source>
</reference>
<gene>
    <name evidence="1" type="ordered locus">Saut_0347</name>
</gene>
<organism evidence="1 2">
    <name type="scientific">Sulfurimonas autotrophica (strain ATCC BAA-671 / DSM 16294 / JCM 11897 / OK10)</name>
    <dbReference type="NCBI Taxonomy" id="563040"/>
    <lineage>
        <taxon>Bacteria</taxon>
        <taxon>Pseudomonadati</taxon>
        <taxon>Campylobacterota</taxon>
        <taxon>Epsilonproteobacteria</taxon>
        <taxon>Campylobacterales</taxon>
        <taxon>Sulfurimonadaceae</taxon>
        <taxon>Sulfurimonas</taxon>
    </lineage>
</organism>
<dbReference type="AlphaFoldDB" id="E0UUG0"/>
<evidence type="ECO:0008006" key="3">
    <source>
        <dbReference type="Google" id="ProtNLM"/>
    </source>
</evidence>
<dbReference type="EMBL" id="CP002205">
    <property type="protein sequence ID" value="ADN08396.1"/>
    <property type="molecule type" value="Genomic_DNA"/>
</dbReference>
<accession>E0UUG0</accession>
<dbReference type="KEGG" id="sua:Saut_0347"/>
<evidence type="ECO:0000313" key="2">
    <source>
        <dbReference type="Proteomes" id="UP000007803"/>
    </source>
</evidence>
<dbReference type="STRING" id="563040.Saut_0347"/>
<evidence type="ECO:0000313" key="1">
    <source>
        <dbReference type="EMBL" id="ADN08396.1"/>
    </source>
</evidence>
<name>E0UUG0_SULAO</name>
<protein>
    <recommendedName>
        <fullName evidence="3">Indole-3-glycerol-phosphate synthase</fullName>
    </recommendedName>
</protein>